<dbReference type="AlphaFoldDB" id="A0A085MUB1"/>
<name>A0A085MUB1_9BILA</name>
<feature type="region of interest" description="Disordered" evidence="1">
    <location>
        <begin position="139"/>
        <end position="158"/>
    </location>
</feature>
<evidence type="ECO:0000256" key="1">
    <source>
        <dbReference type="SAM" id="MobiDB-lite"/>
    </source>
</evidence>
<proteinExistence type="predicted"/>
<dbReference type="Proteomes" id="UP000030758">
    <property type="component" value="Unassembled WGS sequence"/>
</dbReference>
<organism evidence="2">
    <name type="scientific">Trichuris suis</name>
    <name type="common">pig whipworm</name>
    <dbReference type="NCBI Taxonomy" id="68888"/>
    <lineage>
        <taxon>Eukaryota</taxon>
        <taxon>Metazoa</taxon>
        <taxon>Ecdysozoa</taxon>
        <taxon>Nematoda</taxon>
        <taxon>Enoplea</taxon>
        <taxon>Dorylaimia</taxon>
        <taxon>Trichinellida</taxon>
        <taxon>Trichuridae</taxon>
        <taxon>Trichuris</taxon>
    </lineage>
</organism>
<sequence>MNILFSCNTLGESVIGSLHACCRTFMLSILKDFPTPIAFSSIIPSHATDKVATCYTALSLTNDRIRSPPQPATTLNKERNAVHQLGDSDVFQLDTIPRQDEPRETPLTSTRDSTLRVNGRRMMYFVCVKTRKVETCASTNDMDTLTPPKSRQNTAPPH</sequence>
<dbReference type="EMBL" id="KL367647">
    <property type="protein sequence ID" value="KFD60807.1"/>
    <property type="molecule type" value="Genomic_DNA"/>
</dbReference>
<protein>
    <submittedName>
        <fullName evidence="2">Uncharacterized protein</fullName>
    </submittedName>
</protein>
<reference evidence="2" key="1">
    <citation type="journal article" date="2014" name="Nat. Genet.">
        <title>Genome and transcriptome of the porcine whipworm Trichuris suis.</title>
        <authorList>
            <person name="Jex A.R."/>
            <person name="Nejsum P."/>
            <person name="Schwarz E.M."/>
            <person name="Hu L."/>
            <person name="Young N.D."/>
            <person name="Hall R.S."/>
            <person name="Korhonen P.K."/>
            <person name="Liao S."/>
            <person name="Thamsborg S."/>
            <person name="Xia J."/>
            <person name="Xu P."/>
            <person name="Wang S."/>
            <person name="Scheerlinck J.P."/>
            <person name="Hofmann A."/>
            <person name="Sternberg P.W."/>
            <person name="Wang J."/>
            <person name="Gasser R.B."/>
        </authorList>
    </citation>
    <scope>NUCLEOTIDE SEQUENCE [LARGE SCALE GENOMIC DNA]</scope>
    <source>
        <strain evidence="2">DCEP-RM93F</strain>
    </source>
</reference>
<accession>A0A085MUB1</accession>
<evidence type="ECO:0000313" key="2">
    <source>
        <dbReference type="EMBL" id="KFD60807.1"/>
    </source>
</evidence>
<gene>
    <name evidence="2" type="ORF">M514_04776</name>
</gene>